<dbReference type="Proteomes" id="UP001295684">
    <property type="component" value="Unassembled WGS sequence"/>
</dbReference>
<comment type="caution">
    <text evidence="2">The sequence shown here is derived from an EMBL/GenBank/DDBJ whole genome shotgun (WGS) entry which is preliminary data.</text>
</comment>
<reference evidence="2" key="1">
    <citation type="submission" date="2023-07" db="EMBL/GenBank/DDBJ databases">
        <authorList>
            <consortium name="AG Swart"/>
            <person name="Singh M."/>
            <person name="Singh A."/>
            <person name="Seah K."/>
            <person name="Emmerich C."/>
        </authorList>
    </citation>
    <scope>NUCLEOTIDE SEQUENCE</scope>
    <source>
        <strain evidence="2">DP1</strain>
    </source>
</reference>
<proteinExistence type="predicted"/>
<evidence type="ECO:0000313" key="3">
    <source>
        <dbReference type="Proteomes" id="UP001295684"/>
    </source>
</evidence>
<dbReference type="EMBL" id="CAMPGE010005845">
    <property type="protein sequence ID" value="CAI2364687.1"/>
    <property type="molecule type" value="Genomic_DNA"/>
</dbReference>
<evidence type="ECO:0000256" key="1">
    <source>
        <dbReference type="SAM" id="MobiDB-lite"/>
    </source>
</evidence>
<organism evidence="2 3">
    <name type="scientific">Euplotes crassus</name>
    <dbReference type="NCBI Taxonomy" id="5936"/>
    <lineage>
        <taxon>Eukaryota</taxon>
        <taxon>Sar</taxon>
        <taxon>Alveolata</taxon>
        <taxon>Ciliophora</taxon>
        <taxon>Intramacronucleata</taxon>
        <taxon>Spirotrichea</taxon>
        <taxon>Hypotrichia</taxon>
        <taxon>Euplotida</taxon>
        <taxon>Euplotidae</taxon>
        <taxon>Moneuplotes</taxon>
    </lineage>
</organism>
<accession>A0AAD1UCE9</accession>
<name>A0AAD1UCE9_EUPCR</name>
<gene>
    <name evidence="2" type="ORF">ECRASSUSDP1_LOCUS6032</name>
</gene>
<protein>
    <submittedName>
        <fullName evidence="2">Uncharacterized protein</fullName>
    </submittedName>
</protein>
<evidence type="ECO:0000313" key="2">
    <source>
        <dbReference type="EMBL" id="CAI2364687.1"/>
    </source>
</evidence>
<feature type="compositionally biased region" description="Basic and acidic residues" evidence="1">
    <location>
        <begin position="319"/>
        <end position="332"/>
    </location>
</feature>
<dbReference type="AlphaFoldDB" id="A0AAD1UCE9"/>
<keyword evidence="3" id="KW-1185">Reference proteome</keyword>
<feature type="region of interest" description="Disordered" evidence="1">
    <location>
        <begin position="305"/>
        <end position="338"/>
    </location>
</feature>
<sequence>MTDLDLFTNYSMISPSFALKEALKTVNNEDPAKRVSDEMLDYLSEDFLANKTDYEIFYPEIIWCLCKTLPYEHPLIQKFIPDVEAMENYMLFQKSITPIKELEDPNNSYKEINPYKTVYPETYRLKMWTVFGDLFIHLGCDKLYLIMEEMLNDNFNLASKQAEVYRQLFLSMFRLEKFDSLVQIITFSGDLWKLMKVLFVETIKPENEWSEKAREIFDIVLGNKQYFINPLESLVYNKDEELAQKVMEFAIEHDCMHKLVSAKKNGSSSNILHCDYIIRTYATDDATKELWKTLNERQFNKLKEEKGEENEHIQQVLKNLEKPPRSDKDMAKTIRLPS</sequence>